<name>E9H796_DAPPU</name>
<dbReference type="EMBL" id="GL732600">
    <property type="protein sequence ID" value="EFX72340.1"/>
    <property type="molecule type" value="Genomic_DNA"/>
</dbReference>
<dbReference type="AlphaFoldDB" id="E9H796"/>
<proteinExistence type="predicted"/>
<dbReference type="HOGENOM" id="CLU_2087247_0_0_1"/>
<gene>
    <name evidence="1" type="ORF">DAPPUDRAFT_110829</name>
</gene>
<dbReference type="InParanoid" id="E9H796"/>
<sequence>MYLLFAAGGMIGIDDVSILGNGGRQDGTIVVAIRSVGDNDQQSRGTKQEQVTNGKSCADRTELADQLHHLANGYAANHTKYFGQRFYKNRTRTKQKYTVEDVGTKLMLLVMFHWMNQ</sequence>
<evidence type="ECO:0000313" key="1">
    <source>
        <dbReference type="EMBL" id="EFX72340.1"/>
    </source>
</evidence>
<keyword evidence="2" id="KW-1185">Reference proteome</keyword>
<dbReference type="KEGG" id="dpx:DAPPUDRAFT_110829"/>
<evidence type="ECO:0000313" key="2">
    <source>
        <dbReference type="Proteomes" id="UP000000305"/>
    </source>
</evidence>
<protein>
    <submittedName>
        <fullName evidence="1">Uncharacterized protein</fullName>
    </submittedName>
</protein>
<reference evidence="1 2" key="1">
    <citation type="journal article" date="2011" name="Science">
        <title>The ecoresponsive genome of Daphnia pulex.</title>
        <authorList>
            <person name="Colbourne J.K."/>
            <person name="Pfrender M.E."/>
            <person name="Gilbert D."/>
            <person name="Thomas W.K."/>
            <person name="Tucker A."/>
            <person name="Oakley T.H."/>
            <person name="Tokishita S."/>
            <person name="Aerts A."/>
            <person name="Arnold G.J."/>
            <person name="Basu M.K."/>
            <person name="Bauer D.J."/>
            <person name="Caceres C.E."/>
            <person name="Carmel L."/>
            <person name="Casola C."/>
            <person name="Choi J.H."/>
            <person name="Detter J.C."/>
            <person name="Dong Q."/>
            <person name="Dusheyko S."/>
            <person name="Eads B.D."/>
            <person name="Frohlich T."/>
            <person name="Geiler-Samerotte K.A."/>
            <person name="Gerlach D."/>
            <person name="Hatcher P."/>
            <person name="Jogdeo S."/>
            <person name="Krijgsveld J."/>
            <person name="Kriventseva E.V."/>
            <person name="Kultz D."/>
            <person name="Laforsch C."/>
            <person name="Lindquist E."/>
            <person name="Lopez J."/>
            <person name="Manak J.R."/>
            <person name="Muller J."/>
            <person name="Pangilinan J."/>
            <person name="Patwardhan R.P."/>
            <person name="Pitluck S."/>
            <person name="Pritham E.J."/>
            <person name="Rechtsteiner A."/>
            <person name="Rho M."/>
            <person name="Rogozin I.B."/>
            <person name="Sakarya O."/>
            <person name="Salamov A."/>
            <person name="Schaack S."/>
            <person name="Shapiro H."/>
            <person name="Shiga Y."/>
            <person name="Skalitzky C."/>
            <person name="Smith Z."/>
            <person name="Souvorov A."/>
            <person name="Sung W."/>
            <person name="Tang Z."/>
            <person name="Tsuchiya D."/>
            <person name="Tu H."/>
            <person name="Vos H."/>
            <person name="Wang M."/>
            <person name="Wolf Y.I."/>
            <person name="Yamagata H."/>
            <person name="Yamada T."/>
            <person name="Ye Y."/>
            <person name="Shaw J.R."/>
            <person name="Andrews J."/>
            <person name="Crease T.J."/>
            <person name="Tang H."/>
            <person name="Lucas S.M."/>
            <person name="Robertson H.M."/>
            <person name="Bork P."/>
            <person name="Koonin E.V."/>
            <person name="Zdobnov E.M."/>
            <person name="Grigoriev I.V."/>
            <person name="Lynch M."/>
            <person name="Boore J.L."/>
        </authorList>
    </citation>
    <scope>NUCLEOTIDE SEQUENCE [LARGE SCALE GENOMIC DNA]</scope>
</reference>
<accession>E9H796</accession>
<dbReference type="Proteomes" id="UP000000305">
    <property type="component" value="Unassembled WGS sequence"/>
</dbReference>
<organism evidence="1 2">
    <name type="scientific">Daphnia pulex</name>
    <name type="common">Water flea</name>
    <dbReference type="NCBI Taxonomy" id="6669"/>
    <lineage>
        <taxon>Eukaryota</taxon>
        <taxon>Metazoa</taxon>
        <taxon>Ecdysozoa</taxon>
        <taxon>Arthropoda</taxon>
        <taxon>Crustacea</taxon>
        <taxon>Branchiopoda</taxon>
        <taxon>Diplostraca</taxon>
        <taxon>Cladocera</taxon>
        <taxon>Anomopoda</taxon>
        <taxon>Daphniidae</taxon>
        <taxon>Daphnia</taxon>
    </lineage>
</organism>